<keyword evidence="2" id="KW-1185">Reference proteome</keyword>
<comment type="caution">
    <text evidence="1">The sequence shown here is derived from an EMBL/GenBank/DDBJ whole genome shotgun (WGS) entry which is preliminary data.</text>
</comment>
<evidence type="ECO:0008006" key="3">
    <source>
        <dbReference type="Google" id="ProtNLM"/>
    </source>
</evidence>
<reference evidence="1 2" key="1">
    <citation type="submission" date="2021-04" db="EMBL/GenBank/DDBJ databases">
        <authorList>
            <person name="Pira H."/>
            <person name="Risdian C."/>
            <person name="Wink J."/>
        </authorList>
    </citation>
    <scope>NUCLEOTIDE SEQUENCE [LARGE SCALE GENOMIC DNA]</scope>
    <source>
        <strain evidence="1 2">WHA3</strain>
    </source>
</reference>
<evidence type="ECO:0000313" key="1">
    <source>
        <dbReference type="EMBL" id="MBV7255386.1"/>
    </source>
</evidence>
<gene>
    <name evidence="1" type="ORF">KCG44_01165</name>
</gene>
<proteinExistence type="predicted"/>
<dbReference type="RefSeq" id="WP_218443685.1">
    <property type="nucleotide sequence ID" value="NZ_JAGSPA010000001.1"/>
</dbReference>
<dbReference type="EMBL" id="JAGSPA010000001">
    <property type="protein sequence ID" value="MBV7255386.1"/>
    <property type="molecule type" value="Genomic_DNA"/>
</dbReference>
<protein>
    <recommendedName>
        <fullName evidence="3">Lipoprotein</fullName>
    </recommendedName>
</protein>
<dbReference type="Proteomes" id="UP000722336">
    <property type="component" value="Unassembled WGS sequence"/>
</dbReference>
<sequence length="144" mass="15282">MAVAAGMLIPACAPLRSEPLIVGSDSRYGRVIEAERTEIKSGESRAERSAMAALSLNPVVAAVAMLGVEDDFGRAHINDYKVLLTTGTQIETRSRYIVKVGECVMIRSAGEGRSIIIRQPGDSCLPAAISGSTPKPWHTGDNPC</sequence>
<evidence type="ECO:0000313" key="2">
    <source>
        <dbReference type="Proteomes" id="UP000722336"/>
    </source>
</evidence>
<organism evidence="1 2">
    <name type="scientific">Pacificimonas pallii</name>
    <dbReference type="NCBI Taxonomy" id="2827236"/>
    <lineage>
        <taxon>Bacteria</taxon>
        <taxon>Pseudomonadati</taxon>
        <taxon>Pseudomonadota</taxon>
        <taxon>Alphaproteobacteria</taxon>
        <taxon>Sphingomonadales</taxon>
        <taxon>Sphingosinicellaceae</taxon>
        <taxon>Pacificimonas</taxon>
    </lineage>
</organism>
<name>A0ABS6SBU0_9SPHN</name>
<accession>A0ABS6SBU0</accession>